<name>A0A6J6Q1J6_9ZZZZ</name>
<feature type="transmembrane region" description="Helical" evidence="1">
    <location>
        <begin position="7"/>
        <end position="27"/>
    </location>
</feature>
<dbReference type="AlphaFoldDB" id="A0A6J6Q1J6"/>
<gene>
    <name evidence="2" type="ORF">UFOPK2657_00236</name>
</gene>
<keyword evidence="1" id="KW-0812">Transmembrane</keyword>
<accession>A0A6J6Q1J6</accession>
<evidence type="ECO:0000256" key="1">
    <source>
        <dbReference type="SAM" id="Phobius"/>
    </source>
</evidence>
<reference evidence="2" key="1">
    <citation type="submission" date="2020-05" db="EMBL/GenBank/DDBJ databases">
        <authorList>
            <person name="Chiriac C."/>
            <person name="Salcher M."/>
            <person name="Ghai R."/>
            <person name="Kavagutti S V."/>
        </authorList>
    </citation>
    <scope>NUCLEOTIDE SEQUENCE</scope>
</reference>
<sequence length="63" mass="6909">MKPESILRVTTLLAAAGSLAMSVYIYFRGTGEFHRYDGIYVGIWVPSILSLGTFLLAGRGKDK</sequence>
<proteinExistence type="predicted"/>
<dbReference type="EMBL" id="CAEZYG010000021">
    <property type="protein sequence ID" value="CAB4705611.1"/>
    <property type="molecule type" value="Genomic_DNA"/>
</dbReference>
<keyword evidence="1" id="KW-1133">Transmembrane helix</keyword>
<keyword evidence="1" id="KW-0472">Membrane</keyword>
<organism evidence="2">
    <name type="scientific">freshwater metagenome</name>
    <dbReference type="NCBI Taxonomy" id="449393"/>
    <lineage>
        <taxon>unclassified sequences</taxon>
        <taxon>metagenomes</taxon>
        <taxon>ecological metagenomes</taxon>
    </lineage>
</organism>
<evidence type="ECO:0000313" key="2">
    <source>
        <dbReference type="EMBL" id="CAB4705611.1"/>
    </source>
</evidence>
<feature type="transmembrane region" description="Helical" evidence="1">
    <location>
        <begin position="39"/>
        <end position="57"/>
    </location>
</feature>
<protein>
    <submittedName>
        <fullName evidence="2">Unannotated protein</fullName>
    </submittedName>
</protein>